<dbReference type="GO" id="GO:0016998">
    <property type="term" value="P:cell wall macromolecule catabolic process"/>
    <property type="evidence" value="ECO:0007669"/>
    <property type="project" value="InterPro"/>
</dbReference>
<name>A0A6J6FMS3_9ZZZZ</name>
<dbReference type="GO" id="GO:0003796">
    <property type="term" value="F:lysozyme activity"/>
    <property type="evidence" value="ECO:0007669"/>
    <property type="project" value="InterPro"/>
</dbReference>
<dbReference type="CDD" id="cd00599">
    <property type="entry name" value="GH25_muramidase"/>
    <property type="match status" value="1"/>
</dbReference>
<proteinExistence type="inferred from homology"/>
<organism evidence="3">
    <name type="scientific">freshwater metagenome</name>
    <dbReference type="NCBI Taxonomy" id="449393"/>
    <lineage>
        <taxon>unclassified sequences</taxon>
        <taxon>metagenomes</taxon>
        <taxon>ecological metagenomes</taxon>
    </lineage>
</organism>
<dbReference type="GO" id="GO:0016052">
    <property type="term" value="P:carbohydrate catabolic process"/>
    <property type="evidence" value="ECO:0007669"/>
    <property type="project" value="TreeGrafter"/>
</dbReference>
<dbReference type="AlphaFoldDB" id="A0A6J6FMS3"/>
<dbReference type="Gene3D" id="3.20.20.80">
    <property type="entry name" value="Glycosidases"/>
    <property type="match status" value="1"/>
</dbReference>
<dbReference type="InterPro" id="IPR002053">
    <property type="entry name" value="Glyco_hydro_25"/>
</dbReference>
<dbReference type="PROSITE" id="PS51904">
    <property type="entry name" value="GLYCOSYL_HYDROL_F25_2"/>
    <property type="match status" value="1"/>
</dbReference>
<protein>
    <submittedName>
        <fullName evidence="3">Unannotated protein</fullName>
    </submittedName>
</protein>
<evidence type="ECO:0000256" key="1">
    <source>
        <dbReference type="ARBA" id="ARBA00010646"/>
    </source>
</evidence>
<dbReference type="GO" id="GO:0009253">
    <property type="term" value="P:peptidoglycan catabolic process"/>
    <property type="evidence" value="ECO:0007669"/>
    <property type="project" value="InterPro"/>
</dbReference>
<dbReference type="InterPro" id="IPR017853">
    <property type="entry name" value="GH"/>
</dbReference>
<accession>A0A6J6FMS3</accession>
<dbReference type="SUPFAM" id="SSF51445">
    <property type="entry name" value="(Trans)glycosidases"/>
    <property type="match status" value="1"/>
</dbReference>
<dbReference type="PANTHER" id="PTHR34135">
    <property type="entry name" value="LYSOZYME"/>
    <property type="match status" value="1"/>
</dbReference>
<evidence type="ECO:0000313" key="3">
    <source>
        <dbReference type="EMBL" id="CAB4590081.1"/>
    </source>
</evidence>
<gene>
    <name evidence="3" type="ORF">UFOPK1807_00225</name>
</gene>
<dbReference type="PANTHER" id="PTHR34135:SF2">
    <property type="entry name" value="LYSOZYME"/>
    <property type="match status" value="1"/>
</dbReference>
<comment type="similarity">
    <text evidence="1">Belongs to the glycosyl hydrolase 25 family.</text>
</comment>
<dbReference type="Pfam" id="PF01183">
    <property type="entry name" value="Glyco_hydro_25"/>
    <property type="match status" value="1"/>
</dbReference>
<evidence type="ECO:0000256" key="2">
    <source>
        <dbReference type="SAM" id="MobiDB-lite"/>
    </source>
</evidence>
<dbReference type="EMBL" id="CAEZUI010000014">
    <property type="protein sequence ID" value="CAB4590081.1"/>
    <property type="molecule type" value="Genomic_DNA"/>
</dbReference>
<reference evidence="3" key="1">
    <citation type="submission" date="2020-05" db="EMBL/GenBank/DDBJ databases">
        <authorList>
            <person name="Chiriac C."/>
            <person name="Salcher M."/>
            <person name="Ghai R."/>
            <person name="Kavagutti S V."/>
        </authorList>
    </citation>
    <scope>NUCLEOTIDE SEQUENCE</scope>
</reference>
<sequence length="438" mass="48411">MISRQRLISALTITALLFNPISPALANFGESPILMSGPGTRIHGADISRWQHPFDKSINFKKMQKAGLRFVMIKASDSRDDSDQLALKYVATDRKLAQEAGIYTGFYHYARLPDVSTIAAVEKDARVQAQKVIWRLASLGGYNERDLPYALDLENNCIRYRSNESCSKHAPRAHVTAWAKVFLATVKEKTGRTPIFYSYPLFLENAMNRDTQLRQYPLWLAHYALDPFTPTSSPGVKNSGCYVHSWTSASCKSQWVMWQYTSCGIAPKYGVPGSRLDLNVFRGTEETFKTLATGVWTPEEEDLMPVNETSTMKLDYLTAPIAGRDVLASVQVFRPDGSPVVTGDVKFAAVGNAVTPKFKQSSFRTTSGMWKITISGLIAGTYTGEIRYTDLTGTHAQASIPVSFTVNINPNPSTTPSPKPEVSPTARPSDGCRGQVKN</sequence>
<feature type="region of interest" description="Disordered" evidence="2">
    <location>
        <begin position="408"/>
        <end position="438"/>
    </location>
</feature>